<gene>
    <name evidence="6" type="ORF">S06H3_41383</name>
</gene>
<comment type="caution">
    <text evidence="6">The sequence shown here is derived from an EMBL/GenBank/DDBJ whole genome shotgun (WGS) entry which is preliminary data.</text>
</comment>
<keyword evidence="5" id="KW-0520">NAD</keyword>
<sequence length="253" mass="28822">CTDGREFYADVVISNAPIHHTLSKLLEGVSGLDGLRAEVEKREVCCSGVFVFLGVDQSYDFDGVNFFAILEEDTIDIPEERLTPQNCPVLLIVPPQPRGQADYSVILAAMLPYEYEHCWRTGCTRKRGEAYRQLKAQVKNILLDRICERLGEEFRGAIRYSLASTPLTFERYTYNEEGAFMGWKVDRAHYGKFIPQTTPIEKIYLVGHWVFPGFGVPGVMASGYYVAKTVLAKEGINLEKRMKDHFERHKNVQ</sequence>
<dbReference type="SUPFAM" id="SSF51905">
    <property type="entry name" value="FAD/NAD(P)-binding domain"/>
    <property type="match status" value="1"/>
</dbReference>
<dbReference type="EMBL" id="BARV01025496">
    <property type="protein sequence ID" value="GAI44836.1"/>
    <property type="molecule type" value="Genomic_DNA"/>
</dbReference>
<reference evidence="6" key="1">
    <citation type="journal article" date="2014" name="Front. Microbiol.">
        <title>High frequency of phylogenetically diverse reductive dehalogenase-homologous genes in deep subseafloor sedimentary metagenomes.</title>
        <authorList>
            <person name="Kawai M."/>
            <person name="Futagami T."/>
            <person name="Toyoda A."/>
            <person name="Takaki Y."/>
            <person name="Nishi S."/>
            <person name="Hori S."/>
            <person name="Arai W."/>
            <person name="Tsubouchi T."/>
            <person name="Morono Y."/>
            <person name="Uchiyama I."/>
            <person name="Ito T."/>
            <person name="Fujiyama A."/>
            <person name="Inagaki F."/>
            <person name="Takami H."/>
        </authorList>
    </citation>
    <scope>NUCLEOTIDE SEQUENCE</scope>
    <source>
        <strain evidence="6">Expedition CK06-06</strain>
    </source>
</reference>
<organism evidence="6">
    <name type="scientific">marine sediment metagenome</name>
    <dbReference type="NCBI Taxonomy" id="412755"/>
    <lineage>
        <taxon>unclassified sequences</taxon>
        <taxon>metagenomes</taxon>
        <taxon>ecological metagenomes</taxon>
    </lineage>
</organism>
<accession>X1PQN8</accession>
<evidence type="ECO:0008006" key="7">
    <source>
        <dbReference type="Google" id="ProtNLM"/>
    </source>
</evidence>
<evidence type="ECO:0000313" key="6">
    <source>
        <dbReference type="EMBL" id="GAI44836.1"/>
    </source>
</evidence>
<protein>
    <recommendedName>
        <fullName evidence="7">Amine oxidase domain-containing protein</fullName>
    </recommendedName>
</protein>
<dbReference type="PANTHER" id="PTHR46091">
    <property type="entry name" value="BLR7054 PROTEIN"/>
    <property type="match status" value="1"/>
</dbReference>
<keyword evidence="1" id="KW-0285">Flavoprotein</keyword>
<name>X1PQN8_9ZZZZ</name>
<keyword evidence="2" id="KW-0732">Signal</keyword>
<dbReference type="InterPro" id="IPR036188">
    <property type="entry name" value="FAD/NAD-bd_sf"/>
</dbReference>
<evidence type="ECO:0000256" key="3">
    <source>
        <dbReference type="ARBA" id="ARBA00022827"/>
    </source>
</evidence>
<evidence type="ECO:0000256" key="4">
    <source>
        <dbReference type="ARBA" id="ARBA00022857"/>
    </source>
</evidence>
<proteinExistence type="predicted"/>
<dbReference type="PANTHER" id="PTHR46091:SF3">
    <property type="entry name" value="AMINE OXIDASE DOMAIN-CONTAINING PROTEIN"/>
    <property type="match status" value="1"/>
</dbReference>
<keyword evidence="4" id="KW-0521">NADP</keyword>
<evidence type="ECO:0000256" key="2">
    <source>
        <dbReference type="ARBA" id="ARBA00022729"/>
    </source>
</evidence>
<keyword evidence="3" id="KW-0274">FAD</keyword>
<dbReference type="AlphaFoldDB" id="X1PQN8"/>
<feature type="non-terminal residue" evidence="6">
    <location>
        <position position="1"/>
    </location>
</feature>
<evidence type="ECO:0000256" key="5">
    <source>
        <dbReference type="ARBA" id="ARBA00023027"/>
    </source>
</evidence>
<evidence type="ECO:0000256" key="1">
    <source>
        <dbReference type="ARBA" id="ARBA00022630"/>
    </source>
</evidence>
<dbReference type="InterPro" id="IPR052206">
    <property type="entry name" value="Retinol_saturase"/>
</dbReference>